<dbReference type="InterPro" id="IPR036388">
    <property type="entry name" value="WH-like_DNA-bd_sf"/>
</dbReference>
<dbReference type="AlphaFoldDB" id="A0AAU9DAB0"/>
<keyword evidence="6" id="KW-1185">Reference proteome</keyword>
<dbReference type="SUPFAM" id="SSF46689">
    <property type="entry name" value="Homeodomain-like"/>
    <property type="match status" value="1"/>
</dbReference>
<protein>
    <submittedName>
        <fullName evidence="5">RpiR family transcriptional regulator</fullName>
    </submittedName>
</protein>
<dbReference type="GO" id="GO:0097367">
    <property type="term" value="F:carbohydrate derivative binding"/>
    <property type="evidence" value="ECO:0007669"/>
    <property type="project" value="InterPro"/>
</dbReference>
<dbReference type="RefSeq" id="WP_317635180.1">
    <property type="nucleotide sequence ID" value="NZ_AP026802.1"/>
</dbReference>
<keyword evidence="1" id="KW-0805">Transcription regulation</keyword>
<dbReference type="PANTHER" id="PTHR30514">
    <property type="entry name" value="GLUCOKINASE"/>
    <property type="match status" value="1"/>
</dbReference>
<dbReference type="InterPro" id="IPR009057">
    <property type="entry name" value="Homeodomain-like_sf"/>
</dbReference>
<dbReference type="InterPro" id="IPR035472">
    <property type="entry name" value="RpiR-like_SIS"/>
</dbReference>
<dbReference type="EMBL" id="AP026802">
    <property type="protein sequence ID" value="BDR59381.1"/>
    <property type="molecule type" value="Genomic_DNA"/>
</dbReference>
<dbReference type="Pfam" id="PF01380">
    <property type="entry name" value="SIS"/>
    <property type="match status" value="1"/>
</dbReference>
<sequence>MLLDKLKVLDNLTAQEKSVLTFMITNPQKILTMNLKELAIASYTSSSTIVRLCQKAGFSGYSKFKYVFASEIPTIIELSTDLNVKPFTGSETEIEVLNKVEQVYHRSIGFTKNIFDQTKLKKISQMLKKAKRIEIYGDGINYELAQLFCLNFQEIGVEANAYNSLNLMNSKRFTDSEDPILAFILTHTGNNHHMFKIASKLAQENYQTIAVCDSLKRQIASICNETIIIMTTKNTIELSNMVYISSLQYLFDVLISIKMLDKYARVKKTSEAVDETKEGN</sequence>
<dbReference type="Proteomes" id="UP001321861">
    <property type="component" value="Chromosome"/>
</dbReference>
<dbReference type="Gene3D" id="3.40.50.10490">
    <property type="entry name" value="Glucose-6-phosphate isomerase like protein, domain 1"/>
    <property type="match status" value="1"/>
</dbReference>
<dbReference type="InterPro" id="IPR047640">
    <property type="entry name" value="RpiR-like"/>
</dbReference>
<dbReference type="PROSITE" id="PS51071">
    <property type="entry name" value="HTH_RPIR"/>
    <property type="match status" value="1"/>
</dbReference>
<dbReference type="KEGG" id="xap:XA3_18220"/>
<proteinExistence type="predicted"/>
<dbReference type="GO" id="GO:0003700">
    <property type="term" value="F:DNA-binding transcription factor activity"/>
    <property type="evidence" value="ECO:0007669"/>
    <property type="project" value="InterPro"/>
</dbReference>
<dbReference type="Gene3D" id="1.10.10.10">
    <property type="entry name" value="Winged helix-like DNA-binding domain superfamily/Winged helix DNA-binding domain"/>
    <property type="match status" value="1"/>
</dbReference>
<reference evidence="5 6" key="1">
    <citation type="journal article" date="2023" name="Microbiol. Spectr.">
        <title>Symbiosis of Carpenter Bees with Uncharacterized Lactic Acid Bacteria Showing NAD Auxotrophy.</title>
        <authorList>
            <person name="Kawasaki S."/>
            <person name="Ozawa K."/>
            <person name="Mori T."/>
            <person name="Yamamoto A."/>
            <person name="Ito M."/>
            <person name="Ohkuma M."/>
            <person name="Sakamoto M."/>
            <person name="Matsutani M."/>
        </authorList>
    </citation>
    <scope>NUCLEOTIDE SEQUENCE [LARGE SCALE GENOMIC DNA]</scope>
    <source>
        <strain evidence="5 6">XA3</strain>
    </source>
</reference>
<evidence type="ECO:0000259" key="4">
    <source>
        <dbReference type="PROSITE" id="PS51071"/>
    </source>
</evidence>
<gene>
    <name evidence="5" type="ORF">XA3_18220</name>
</gene>
<evidence type="ECO:0000256" key="2">
    <source>
        <dbReference type="ARBA" id="ARBA00023125"/>
    </source>
</evidence>
<dbReference type="InterPro" id="IPR000281">
    <property type="entry name" value="HTH_RpiR"/>
</dbReference>
<name>A0AAU9DAB0_9LACO</name>
<accession>A0AAU9DAB0</accession>
<feature type="domain" description="HTH rpiR-type" evidence="4">
    <location>
        <begin position="1"/>
        <end position="75"/>
    </location>
</feature>
<dbReference type="InterPro" id="IPR001347">
    <property type="entry name" value="SIS_dom"/>
</dbReference>
<evidence type="ECO:0000256" key="3">
    <source>
        <dbReference type="ARBA" id="ARBA00023163"/>
    </source>
</evidence>
<evidence type="ECO:0000313" key="5">
    <source>
        <dbReference type="EMBL" id="BDR59381.1"/>
    </source>
</evidence>
<dbReference type="SUPFAM" id="SSF53697">
    <property type="entry name" value="SIS domain"/>
    <property type="match status" value="1"/>
</dbReference>
<dbReference type="GO" id="GO:0003677">
    <property type="term" value="F:DNA binding"/>
    <property type="evidence" value="ECO:0007669"/>
    <property type="project" value="UniProtKB-KW"/>
</dbReference>
<dbReference type="GO" id="GO:1901135">
    <property type="term" value="P:carbohydrate derivative metabolic process"/>
    <property type="evidence" value="ECO:0007669"/>
    <property type="project" value="InterPro"/>
</dbReference>
<dbReference type="InterPro" id="IPR046348">
    <property type="entry name" value="SIS_dom_sf"/>
</dbReference>
<organism evidence="5 6">
    <name type="scientific">Xylocopilactobacillus apicola</name>
    <dbReference type="NCBI Taxonomy" id="2932184"/>
    <lineage>
        <taxon>Bacteria</taxon>
        <taxon>Bacillati</taxon>
        <taxon>Bacillota</taxon>
        <taxon>Bacilli</taxon>
        <taxon>Lactobacillales</taxon>
        <taxon>Lactobacillaceae</taxon>
        <taxon>Xylocopilactobacillus</taxon>
    </lineage>
</organism>
<evidence type="ECO:0000256" key="1">
    <source>
        <dbReference type="ARBA" id="ARBA00023015"/>
    </source>
</evidence>
<dbReference type="Pfam" id="PF01418">
    <property type="entry name" value="HTH_6"/>
    <property type="match status" value="1"/>
</dbReference>
<evidence type="ECO:0000313" key="6">
    <source>
        <dbReference type="Proteomes" id="UP001321861"/>
    </source>
</evidence>
<keyword evidence="2" id="KW-0238">DNA-binding</keyword>
<dbReference type="CDD" id="cd05013">
    <property type="entry name" value="SIS_RpiR"/>
    <property type="match status" value="1"/>
</dbReference>
<dbReference type="PANTHER" id="PTHR30514:SF10">
    <property type="entry name" value="MURR_RPIR FAMILY TRANSCRIPTIONAL REGULATOR"/>
    <property type="match status" value="1"/>
</dbReference>
<keyword evidence="3" id="KW-0804">Transcription</keyword>